<dbReference type="GO" id="GO:0003677">
    <property type="term" value="F:DNA binding"/>
    <property type="evidence" value="ECO:0007669"/>
    <property type="project" value="UniProtKB-UniRule"/>
</dbReference>
<feature type="binding site" evidence="10">
    <location>
        <position position="113"/>
    </location>
    <ligand>
        <name>biotin</name>
        <dbReference type="ChEBI" id="CHEBI:57586"/>
    </ligand>
</feature>
<dbReference type="EC" id="6.3.4.15" evidence="10"/>
<dbReference type="Pfam" id="PF03099">
    <property type="entry name" value="BPL_LplA_LipB"/>
    <property type="match status" value="1"/>
</dbReference>
<keyword evidence="1 10" id="KW-0678">Repressor</keyword>
<dbReference type="PANTHER" id="PTHR12835">
    <property type="entry name" value="BIOTIN PROTEIN LIGASE"/>
    <property type="match status" value="1"/>
</dbReference>
<keyword evidence="7 10" id="KW-0804">Transcription</keyword>
<organism evidence="12 13">
    <name type="scientific">Ketobacter alkanivorans</name>
    <dbReference type="NCBI Taxonomy" id="1917421"/>
    <lineage>
        <taxon>Bacteria</taxon>
        <taxon>Pseudomonadati</taxon>
        <taxon>Pseudomonadota</taxon>
        <taxon>Gammaproteobacteria</taxon>
        <taxon>Pseudomonadales</taxon>
        <taxon>Ketobacteraceae</taxon>
        <taxon>Ketobacter</taxon>
    </lineage>
</organism>
<dbReference type="InterPro" id="IPR036388">
    <property type="entry name" value="WH-like_DNA-bd_sf"/>
</dbReference>
<dbReference type="NCBIfam" id="TIGR00121">
    <property type="entry name" value="birA_ligase"/>
    <property type="match status" value="1"/>
</dbReference>
<evidence type="ECO:0000256" key="3">
    <source>
        <dbReference type="ARBA" id="ARBA00022741"/>
    </source>
</evidence>
<dbReference type="InterPro" id="IPR013196">
    <property type="entry name" value="HTH_11"/>
</dbReference>
<dbReference type="Pfam" id="PF08279">
    <property type="entry name" value="HTH_11"/>
    <property type="match status" value="1"/>
</dbReference>
<dbReference type="HAMAP" id="MF_00978">
    <property type="entry name" value="Bifunct_BirA"/>
    <property type="match status" value="1"/>
</dbReference>
<dbReference type="Gene3D" id="3.30.930.10">
    <property type="entry name" value="Bira Bifunctional Protein, Domain 2"/>
    <property type="match status" value="1"/>
</dbReference>
<feature type="DNA-binding region" description="H-T-H motif" evidence="10">
    <location>
        <begin position="16"/>
        <end position="35"/>
    </location>
</feature>
<sequence length="321" mass="34237">MQDLIKLLADGQFHGGDELGVALGVSRAAVWKQVQKLQESGLDVQSVRGKGYRLPYPMEWLDSTQILGQLSSDARSLVTQLEVETLVVSTNDIAMAKAAQGVGSGYVCMAEQQTAGRGRRGRNWVSPFASNLYVSLVWEFHQGAAQLEGLSLATGVAVANALRLLGVEHVGLKWPNDLLVNGAKLSGILLEMTGDPSGRCQVVLGVGVNHRLPANAAIAIDQAWARLEDVRPGIGRNLLASTVLSELVKMLDLFSREGFAAFQQEWLALDVYADKDVVIKTGAADILGVARGVDSSGGLILESNGRTQVIKGGELSLRLAL</sequence>
<keyword evidence="5 10" id="KW-0805">Transcription regulation</keyword>
<evidence type="ECO:0000256" key="10">
    <source>
        <dbReference type="HAMAP-Rule" id="MF_00978"/>
    </source>
</evidence>
<dbReference type="InterPro" id="IPR008988">
    <property type="entry name" value="Transcriptional_repressor_C"/>
</dbReference>
<proteinExistence type="inferred from homology"/>
<dbReference type="InterPro" id="IPR004143">
    <property type="entry name" value="BPL_LPL_catalytic"/>
</dbReference>
<dbReference type="InterPro" id="IPR004408">
    <property type="entry name" value="Biotin_CoA_COase_ligase"/>
</dbReference>
<dbReference type="GO" id="GO:0005524">
    <property type="term" value="F:ATP binding"/>
    <property type="evidence" value="ECO:0007669"/>
    <property type="project" value="UniProtKB-UniRule"/>
</dbReference>
<dbReference type="PANTHER" id="PTHR12835:SF5">
    <property type="entry name" value="BIOTIN--PROTEIN LIGASE"/>
    <property type="match status" value="1"/>
</dbReference>
<keyword evidence="8 10" id="KW-0092">Biotin</keyword>
<keyword evidence="3 10" id="KW-0547">Nucleotide-binding</keyword>
<dbReference type="Gene3D" id="1.10.10.10">
    <property type="entry name" value="Winged helix-like DNA-binding domain superfamily/Winged helix DNA-binding domain"/>
    <property type="match status" value="1"/>
</dbReference>
<dbReference type="Proteomes" id="UP000235116">
    <property type="component" value="Chromosome"/>
</dbReference>
<keyword evidence="13" id="KW-1185">Reference proteome</keyword>
<dbReference type="AlphaFoldDB" id="A0A2K9LTQ2"/>
<evidence type="ECO:0000256" key="2">
    <source>
        <dbReference type="ARBA" id="ARBA00022598"/>
    </source>
</evidence>
<feature type="binding site" evidence="10">
    <location>
        <begin position="117"/>
        <end position="119"/>
    </location>
    <ligand>
        <name>biotin</name>
        <dbReference type="ChEBI" id="CHEBI:57586"/>
    </ligand>
</feature>
<dbReference type="SUPFAM" id="SSF55681">
    <property type="entry name" value="Class II aaRS and biotin synthetases"/>
    <property type="match status" value="1"/>
</dbReference>
<evidence type="ECO:0000313" key="12">
    <source>
        <dbReference type="EMBL" id="AUM14865.1"/>
    </source>
</evidence>
<evidence type="ECO:0000256" key="5">
    <source>
        <dbReference type="ARBA" id="ARBA00023015"/>
    </source>
</evidence>
<comment type="catalytic activity">
    <reaction evidence="9 10">
        <text>biotin + L-lysyl-[protein] + ATP = N(6)-biotinyl-L-lysyl-[protein] + AMP + diphosphate + H(+)</text>
        <dbReference type="Rhea" id="RHEA:11756"/>
        <dbReference type="Rhea" id="RHEA-COMP:9752"/>
        <dbReference type="Rhea" id="RHEA-COMP:10505"/>
        <dbReference type="ChEBI" id="CHEBI:15378"/>
        <dbReference type="ChEBI" id="CHEBI:29969"/>
        <dbReference type="ChEBI" id="CHEBI:30616"/>
        <dbReference type="ChEBI" id="CHEBI:33019"/>
        <dbReference type="ChEBI" id="CHEBI:57586"/>
        <dbReference type="ChEBI" id="CHEBI:83144"/>
        <dbReference type="ChEBI" id="CHEBI:456215"/>
        <dbReference type="EC" id="6.3.4.15"/>
    </reaction>
</comment>
<protein>
    <recommendedName>
        <fullName evidence="10">Bifunctional ligase/repressor BirA</fullName>
    </recommendedName>
    <alternativeName>
        <fullName evidence="10">Biotin operon repressor</fullName>
    </alternativeName>
    <alternativeName>
        <fullName evidence="10">Biotin--[acetyl-CoA-carboxylase] ligase</fullName>
        <ecNumber evidence="10">6.3.4.15</ecNumber>
    </alternativeName>
    <alternativeName>
        <fullName evidence="10">Biotin--protein ligase</fullName>
    </alternativeName>
    <alternativeName>
        <fullName evidence="10">Biotin-[acetyl-CoA carboxylase] synthetase</fullName>
    </alternativeName>
</protein>
<comment type="similarity">
    <text evidence="10">Belongs to the biotin--protein ligase family.</text>
</comment>
<feature type="domain" description="BPL/LPL catalytic" evidence="11">
    <location>
        <begin position="80"/>
        <end position="255"/>
    </location>
</feature>
<comment type="function">
    <text evidence="10">Acts both as a biotin--[acetyl-CoA-carboxylase] ligase and a biotin-operon repressor. In the presence of ATP, BirA activates biotin to form the BirA-biotinyl-5'-adenylate (BirA-bio-5'-AMP or holoBirA) complex. HoloBirA can either transfer the biotinyl moiety to the biotin carboxyl carrier protein (BCCP) subunit of acetyl-CoA carboxylase, or bind to the biotin operator site and inhibit transcription of the operon.</text>
</comment>
<dbReference type="SUPFAM" id="SSF46785">
    <property type="entry name" value="Winged helix' DNA-binding domain"/>
    <property type="match status" value="1"/>
</dbReference>
<evidence type="ECO:0000256" key="9">
    <source>
        <dbReference type="ARBA" id="ARBA00047846"/>
    </source>
</evidence>
<feature type="binding site" evidence="10">
    <location>
        <position position="184"/>
    </location>
    <ligand>
        <name>biotin</name>
        <dbReference type="ChEBI" id="CHEBI:57586"/>
    </ligand>
</feature>
<dbReference type="EMBL" id="CP022684">
    <property type="protein sequence ID" value="AUM14865.1"/>
    <property type="molecule type" value="Genomic_DNA"/>
</dbReference>
<dbReference type="OrthoDB" id="9807064at2"/>
<evidence type="ECO:0000256" key="4">
    <source>
        <dbReference type="ARBA" id="ARBA00022840"/>
    </source>
</evidence>
<feature type="binding site" evidence="10">
    <location>
        <begin position="89"/>
        <end position="91"/>
    </location>
    <ligand>
        <name>biotin</name>
        <dbReference type="ChEBI" id="CHEBI:57586"/>
    </ligand>
</feature>
<dbReference type="GO" id="GO:0005737">
    <property type="term" value="C:cytoplasm"/>
    <property type="evidence" value="ECO:0007669"/>
    <property type="project" value="TreeGrafter"/>
</dbReference>
<dbReference type="Pfam" id="PF02237">
    <property type="entry name" value="BPL_C"/>
    <property type="match status" value="1"/>
</dbReference>
<evidence type="ECO:0000259" key="11">
    <source>
        <dbReference type="PROSITE" id="PS51733"/>
    </source>
</evidence>
<evidence type="ECO:0000256" key="6">
    <source>
        <dbReference type="ARBA" id="ARBA00023125"/>
    </source>
</evidence>
<dbReference type="SUPFAM" id="SSF50037">
    <property type="entry name" value="C-terminal domain of transcriptional repressors"/>
    <property type="match status" value="1"/>
</dbReference>
<dbReference type="InterPro" id="IPR036390">
    <property type="entry name" value="WH_DNA-bd_sf"/>
</dbReference>
<dbReference type="InterPro" id="IPR004409">
    <property type="entry name" value="Biotin_operon_repress_HTH"/>
</dbReference>
<evidence type="ECO:0000256" key="8">
    <source>
        <dbReference type="ARBA" id="ARBA00023267"/>
    </source>
</evidence>
<dbReference type="GO" id="GO:0004077">
    <property type="term" value="F:biotin--[biotin carboxyl-carrier protein] ligase activity"/>
    <property type="evidence" value="ECO:0007669"/>
    <property type="project" value="UniProtKB-UniRule"/>
</dbReference>
<evidence type="ECO:0000256" key="7">
    <source>
        <dbReference type="ARBA" id="ARBA00023163"/>
    </source>
</evidence>
<dbReference type="NCBIfam" id="NF008847">
    <property type="entry name" value="PRK11886.1-2"/>
    <property type="match status" value="1"/>
</dbReference>
<dbReference type="CDD" id="cd16442">
    <property type="entry name" value="BPL"/>
    <property type="match status" value="1"/>
</dbReference>
<evidence type="ECO:0000313" key="13">
    <source>
        <dbReference type="Proteomes" id="UP000235116"/>
    </source>
</evidence>
<dbReference type="InterPro" id="IPR030855">
    <property type="entry name" value="Bifunct_BirA"/>
</dbReference>
<dbReference type="InterPro" id="IPR045864">
    <property type="entry name" value="aa-tRNA-synth_II/BPL/LPL"/>
</dbReference>
<keyword evidence="6 10" id="KW-0238">DNA-binding</keyword>
<dbReference type="NCBIfam" id="TIGR00122">
    <property type="entry name" value="birA_repr_reg"/>
    <property type="match status" value="1"/>
</dbReference>
<evidence type="ECO:0000256" key="1">
    <source>
        <dbReference type="ARBA" id="ARBA00022491"/>
    </source>
</evidence>
<name>A0A2K9LTQ2_9GAMM</name>
<gene>
    <name evidence="10" type="primary">birA</name>
    <name evidence="12" type="ORF">Kalk_06455</name>
</gene>
<keyword evidence="2 10" id="KW-0436">Ligase</keyword>
<dbReference type="PROSITE" id="PS51733">
    <property type="entry name" value="BPL_LPL_CATALYTIC"/>
    <property type="match status" value="1"/>
</dbReference>
<reference evidence="13" key="1">
    <citation type="submission" date="2017-08" db="EMBL/GenBank/DDBJ databases">
        <title>Direct submision.</title>
        <authorList>
            <person name="Kim S.-J."/>
            <person name="Rhee S.-K."/>
        </authorList>
    </citation>
    <scope>NUCLEOTIDE SEQUENCE [LARGE SCALE GENOMIC DNA]</scope>
    <source>
        <strain evidence="13">GI5</strain>
    </source>
</reference>
<dbReference type="InterPro" id="IPR003142">
    <property type="entry name" value="BPL_C"/>
</dbReference>
<keyword evidence="4 10" id="KW-0067">ATP-binding</keyword>
<dbReference type="GO" id="GO:0006355">
    <property type="term" value="P:regulation of DNA-templated transcription"/>
    <property type="evidence" value="ECO:0007669"/>
    <property type="project" value="UniProtKB-UniRule"/>
</dbReference>
<accession>A0A2K9LTQ2</accession>
<dbReference type="Gene3D" id="2.30.30.100">
    <property type="match status" value="1"/>
</dbReference>
<dbReference type="KEGG" id="kak:Kalk_06455"/>